<name>A0A396ALC7_9FIRM</name>
<dbReference type="InterPro" id="IPR011990">
    <property type="entry name" value="TPR-like_helical_dom_sf"/>
</dbReference>
<dbReference type="SMART" id="SM00530">
    <property type="entry name" value="HTH_XRE"/>
    <property type="match status" value="1"/>
</dbReference>
<dbReference type="OrthoDB" id="1855220at2"/>
<dbReference type="EMBL" id="QSFX01000002">
    <property type="protein sequence ID" value="RHA91252.1"/>
    <property type="molecule type" value="Genomic_DNA"/>
</dbReference>
<protein>
    <submittedName>
        <fullName evidence="4">XRE family transcriptional regulator</fullName>
    </submittedName>
</protein>
<dbReference type="EMBL" id="QSIQ01000003">
    <property type="protein sequence ID" value="RHD05380.1"/>
    <property type="molecule type" value="Genomic_DNA"/>
</dbReference>
<dbReference type="SUPFAM" id="SSF47413">
    <property type="entry name" value="lambda repressor-like DNA-binding domains"/>
    <property type="match status" value="1"/>
</dbReference>
<evidence type="ECO:0000313" key="4">
    <source>
        <dbReference type="EMBL" id="RHD05380.1"/>
    </source>
</evidence>
<proteinExistence type="predicted"/>
<organism evidence="4 5">
    <name type="scientific">Roseburia inulinivorans</name>
    <dbReference type="NCBI Taxonomy" id="360807"/>
    <lineage>
        <taxon>Bacteria</taxon>
        <taxon>Bacillati</taxon>
        <taxon>Bacillota</taxon>
        <taxon>Clostridia</taxon>
        <taxon>Lachnospirales</taxon>
        <taxon>Lachnospiraceae</taxon>
        <taxon>Roseburia</taxon>
    </lineage>
</organism>
<evidence type="ECO:0000313" key="7">
    <source>
        <dbReference type="Proteomes" id="UP000285820"/>
    </source>
</evidence>
<dbReference type="Proteomes" id="UP000266391">
    <property type="component" value="Unassembled WGS sequence"/>
</dbReference>
<dbReference type="AlphaFoldDB" id="A0A396ALC7"/>
<reference evidence="5 6" key="1">
    <citation type="submission" date="2018-08" db="EMBL/GenBank/DDBJ databases">
        <title>A genome reference for cultivated species of the human gut microbiota.</title>
        <authorList>
            <person name="Zou Y."/>
            <person name="Xue W."/>
            <person name="Luo G."/>
        </authorList>
    </citation>
    <scope>NUCLEOTIDE SEQUENCE [LARGE SCALE GENOMIC DNA]</scope>
    <source>
        <strain evidence="2 7">AF24-4</strain>
        <strain evidence="4 5">AM32-8LB</strain>
        <strain evidence="3 6">AM42-1AC</strain>
    </source>
</reference>
<evidence type="ECO:0000313" key="3">
    <source>
        <dbReference type="EMBL" id="RHA91252.1"/>
    </source>
</evidence>
<sequence>MFYGICCFWRYGEERRKRRNLQILFGEIKLANYRANDVIRLTRKAVGLSQEAISEGICSVETFSRIERGKTKIKGDTYKKIMERLERNTDKFYAVCSGEDVDLLDDVAAIENAIAKFDYQLADSILGNVRENIGDTPENKQYVEGIKAIIDHGNGKISAETEKLYLEHALMLTVPDYKIFLHKSCAEVYPYTEHEIIILMNIAACNARTGNPEGEIQIYNMLLKCFQNGYISGEKCIQLKITILRNLAYALGRKEKYHAAIKMTECVKKLSLKYDYGYKLCIAINDMSWIYRNLYENELQEEYYNIGKQQYRQAYYLALARKDNILAEKLKNGYQRFYQSDIEIV</sequence>
<dbReference type="SUPFAM" id="SSF48452">
    <property type="entry name" value="TPR-like"/>
    <property type="match status" value="1"/>
</dbReference>
<feature type="domain" description="HTH cro/C1-type" evidence="1">
    <location>
        <begin position="39"/>
        <end position="92"/>
    </location>
</feature>
<evidence type="ECO:0000313" key="6">
    <source>
        <dbReference type="Proteomes" id="UP000283492"/>
    </source>
</evidence>
<dbReference type="Gene3D" id="1.25.40.10">
    <property type="entry name" value="Tetratricopeptide repeat domain"/>
    <property type="match status" value="1"/>
</dbReference>
<dbReference type="Pfam" id="PF01381">
    <property type="entry name" value="HTH_3"/>
    <property type="match status" value="1"/>
</dbReference>
<dbReference type="GO" id="GO:0003677">
    <property type="term" value="F:DNA binding"/>
    <property type="evidence" value="ECO:0007669"/>
    <property type="project" value="InterPro"/>
</dbReference>
<dbReference type="InterPro" id="IPR010982">
    <property type="entry name" value="Lambda_DNA-bd_dom_sf"/>
</dbReference>
<comment type="caution">
    <text evidence="4">The sequence shown here is derived from an EMBL/GenBank/DDBJ whole genome shotgun (WGS) entry which is preliminary data.</text>
</comment>
<evidence type="ECO:0000313" key="2">
    <source>
        <dbReference type="EMBL" id="RGR71580.1"/>
    </source>
</evidence>
<dbReference type="Proteomes" id="UP000285820">
    <property type="component" value="Unassembled WGS sequence"/>
</dbReference>
<evidence type="ECO:0000259" key="1">
    <source>
        <dbReference type="PROSITE" id="PS50943"/>
    </source>
</evidence>
<accession>A0A396ALC7</accession>
<dbReference type="EMBL" id="QRUN01000001">
    <property type="protein sequence ID" value="RGR71580.1"/>
    <property type="molecule type" value="Genomic_DNA"/>
</dbReference>
<dbReference type="Proteomes" id="UP000283492">
    <property type="component" value="Unassembled WGS sequence"/>
</dbReference>
<dbReference type="PROSITE" id="PS50943">
    <property type="entry name" value="HTH_CROC1"/>
    <property type="match status" value="1"/>
</dbReference>
<gene>
    <name evidence="4" type="ORF">DW813_03305</name>
    <name evidence="3" type="ORF">DW914_02525</name>
    <name evidence="2" type="ORF">DWY29_01815</name>
</gene>
<evidence type="ECO:0000313" key="5">
    <source>
        <dbReference type="Proteomes" id="UP000266391"/>
    </source>
</evidence>
<dbReference type="PANTHER" id="PTHR37038">
    <property type="entry name" value="TRANSCRIPTIONAL REGULATOR-RELATED"/>
    <property type="match status" value="1"/>
</dbReference>
<dbReference type="CDD" id="cd00093">
    <property type="entry name" value="HTH_XRE"/>
    <property type="match status" value="1"/>
</dbReference>
<dbReference type="InterPro" id="IPR001387">
    <property type="entry name" value="Cro/C1-type_HTH"/>
</dbReference>
<dbReference type="InterPro" id="IPR053163">
    <property type="entry name" value="HTH-type_regulator_Rgg"/>
</dbReference>